<dbReference type="EMBL" id="ML994610">
    <property type="protein sequence ID" value="KAF2195710.1"/>
    <property type="molecule type" value="Genomic_DNA"/>
</dbReference>
<dbReference type="Proteomes" id="UP000800200">
    <property type="component" value="Unassembled WGS sequence"/>
</dbReference>
<evidence type="ECO:0000259" key="2">
    <source>
        <dbReference type="Pfam" id="PF17111"/>
    </source>
</evidence>
<protein>
    <recommendedName>
        <fullName evidence="2">Azaphilone pigments biosynthesis cluster protein L N-terminal domain-containing protein</fullName>
    </recommendedName>
</protein>
<dbReference type="Pfam" id="PF17111">
    <property type="entry name" value="PigL_N"/>
    <property type="match status" value="1"/>
</dbReference>
<evidence type="ECO:0000313" key="3">
    <source>
        <dbReference type="EMBL" id="KAF2195710.1"/>
    </source>
</evidence>
<proteinExistence type="predicted"/>
<reference evidence="3" key="1">
    <citation type="journal article" date="2020" name="Stud. Mycol.">
        <title>101 Dothideomycetes genomes: a test case for predicting lifestyles and emergence of pathogens.</title>
        <authorList>
            <person name="Haridas S."/>
            <person name="Albert R."/>
            <person name="Binder M."/>
            <person name="Bloem J."/>
            <person name="Labutti K."/>
            <person name="Salamov A."/>
            <person name="Andreopoulos B."/>
            <person name="Baker S."/>
            <person name="Barry K."/>
            <person name="Bills G."/>
            <person name="Bluhm B."/>
            <person name="Cannon C."/>
            <person name="Castanera R."/>
            <person name="Culley D."/>
            <person name="Daum C."/>
            <person name="Ezra D."/>
            <person name="Gonzalez J."/>
            <person name="Henrissat B."/>
            <person name="Kuo A."/>
            <person name="Liang C."/>
            <person name="Lipzen A."/>
            <person name="Lutzoni F."/>
            <person name="Magnuson J."/>
            <person name="Mondo S."/>
            <person name="Nolan M."/>
            <person name="Ohm R."/>
            <person name="Pangilinan J."/>
            <person name="Park H.-J."/>
            <person name="Ramirez L."/>
            <person name="Alfaro M."/>
            <person name="Sun H."/>
            <person name="Tritt A."/>
            <person name="Yoshinaga Y."/>
            <person name="Zwiers L.-H."/>
            <person name="Turgeon B."/>
            <person name="Goodwin S."/>
            <person name="Spatafora J."/>
            <person name="Crous P."/>
            <person name="Grigoriev I."/>
        </authorList>
    </citation>
    <scope>NUCLEOTIDE SEQUENCE</scope>
    <source>
        <strain evidence="3">CBS 207.26</strain>
    </source>
</reference>
<organism evidence="3 4">
    <name type="scientific">Zopfia rhizophila CBS 207.26</name>
    <dbReference type="NCBI Taxonomy" id="1314779"/>
    <lineage>
        <taxon>Eukaryota</taxon>
        <taxon>Fungi</taxon>
        <taxon>Dikarya</taxon>
        <taxon>Ascomycota</taxon>
        <taxon>Pezizomycotina</taxon>
        <taxon>Dothideomycetes</taxon>
        <taxon>Dothideomycetes incertae sedis</taxon>
        <taxon>Zopfiaceae</taxon>
        <taxon>Zopfia</taxon>
    </lineage>
</organism>
<feature type="domain" description="Azaphilone pigments biosynthesis cluster protein L N-terminal" evidence="2">
    <location>
        <begin position="3"/>
        <end position="148"/>
    </location>
</feature>
<name>A0A6A6F012_9PEZI</name>
<dbReference type="AlphaFoldDB" id="A0A6A6F012"/>
<feature type="compositionally biased region" description="Basic and acidic residues" evidence="1">
    <location>
        <begin position="499"/>
        <end position="513"/>
    </location>
</feature>
<feature type="region of interest" description="Disordered" evidence="1">
    <location>
        <begin position="499"/>
        <end position="524"/>
    </location>
</feature>
<keyword evidence="4" id="KW-1185">Reference proteome</keyword>
<evidence type="ECO:0000256" key="1">
    <source>
        <dbReference type="SAM" id="MobiDB-lite"/>
    </source>
</evidence>
<dbReference type="InterPro" id="IPR031348">
    <property type="entry name" value="PigL_N"/>
</dbReference>
<sequence>MSDPLSAAGSVAGLITLGAATSKLVYQFVSSVVDAPKEVRAITNSLYGVNIALCQIQTLLLDQAFAVHTTSEDLTDLEHTVSSCVASFSVVEKELNSVSHAGSKMLTVKKLWHQVKHVFEKEAMRDALAHLETEKGTLQLVLAALNSKSLGEVIRVVKDAEQVDNEGAEGCHWPLLSNYLFRITAVSLESICNHADIERMLTDYSSSLSLTLAYMTEDSASITIVPDNLSGVEIVSARIKFPVAPSDDASDTASILSATTEILHPSSSQHGGSSVDLTPESTRLPRLTAYRQKPSSIIQSLLTPNGVEIAGLALGVIPMISAFLQSVQQQSSELSLQLQNLQQASAQLERFAAFIQNTPHSADSSRDDYVTQCYKRVSNALTNYAPFIEKLYKDSGRRASLVQAIQSSSGKLEALWANVQSLMNELGRAINFALLLEIRESICRNDYRNENKRMKTHREVMDNHHEIRKRLSQIENGQRHEIGLLQDFFLERKPSLSQVHHEEDAEDELRLGADETPVFIPEES</sequence>
<dbReference type="OrthoDB" id="19923at2759"/>
<evidence type="ECO:0000313" key="4">
    <source>
        <dbReference type="Proteomes" id="UP000800200"/>
    </source>
</evidence>
<gene>
    <name evidence="3" type="ORF">K469DRAFT_758514</name>
</gene>
<accession>A0A6A6F012</accession>